<gene>
    <name evidence="1" type="ORF">rsdtw13_09620</name>
</gene>
<comment type="caution">
    <text evidence="1">The sequence shown here is derived from an EMBL/GenBank/DDBJ whole genome shotgun (WGS) entry which is preliminary data.</text>
</comment>
<evidence type="ECO:0000313" key="1">
    <source>
        <dbReference type="EMBL" id="GKX65704.1"/>
    </source>
</evidence>
<evidence type="ECO:0000313" key="2">
    <source>
        <dbReference type="Proteomes" id="UP001058074"/>
    </source>
</evidence>
<dbReference type="EMBL" id="BROD01000001">
    <property type="protein sequence ID" value="GKX65704.1"/>
    <property type="molecule type" value="Genomic_DNA"/>
</dbReference>
<dbReference type="Proteomes" id="UP001058074">
    <property type="component" value="Unassembled WGS sequence"/>
</dbReference>
<sequence length="681" mass="72483">MEEKLKFDKQKSLFRLIAISAIAVIFVPVLYSGIYLSAFWDPYGNFNNVPIAFVNLDKPVTKDGKQYNIGKDIENNLRNNTKIGWKFVSYDEAKRGVSGTSYYALVVIPEDFSAKIAESKGGKFIKPTIIYEANKGKNFVFAQVSERAAESIKSEISSNIQEEATKALASGLYDVKNSLKTASDGAASLQSGTDKLLSGSKQLSSGLTTATNGSKQLENGLKDAASGEAQLSNGINSLIIGLNEFKNGLSQNTSSVNQLVTGAKSVSDGLSAVASQTQKADLPKSLTSAADGIHQINTTLGQVSSLLASNNQQNIEQAKAIISQLISNINSQGLESKLRTAATSSGTLSTSLNKLSAGAQQVSAGTTKLASTLADVQTKSLTGVNQLIDGANKLKTGSNSLLTGLNTATQKTGELSTGLTALNTGAINLSTGLNSANDGALKLKDGLNNGYTTMNNSLKFSVEDVSKFTTNPLTLSDVSINAVKYYGEGLAPYFISLSLWLGALLTNIIISLTKLTKVVKYKFLKTYTGTFLAGSIIVMCQAIILSLLLVNGLGLQTSNIGLFYIANMFIAVVFFSIMYGVSYAIGLVGTPILFVIFVLQLASSGGTFPIETAPKFFRLLSPYFPMTYSVEGLRMITSGINSSRFATISMALLVFMAIFYIGGFVINRTFKGLKRLKAEAD</sequence>
<proteinExistence type="predicted"/>
<name>A0ACB5R9K3_9CLOT</name>
<accession>A0ACB5R9K3</accession>
<organism evidence="1 2">
    <name type="scientific">Inconstantimicrobium mannanitabidum</name>
    <dbReference type="NCBI Taxonomy" id="1604901"/>
    <lineage>
        <taxon>Bacteria</taxon>
        <taxon>Bacillati</taxon>
        <taxon>Bacillota</taxon>
        <taxon>Clostridia</taxon>
        <taxon>Eubacteriales</taxon>
        <taxon>Clostridiaceae</taxon>
        <taxon>Inconstantimicrobium</taxon>
    </lineage>
</organism>
<protein>
    <submittedName>
        <fullName evidence="1">Uncharacterized protein</fullName>
    </submittedName>
</protein>
<keyword evidence="2" id="KW-1185">Reference proteome</keyword>
<reference evidence="1" key="1">
    <citation type="journal article" date="2025" name="Int. J. Syst. Evol. Microbiol.">
        <title>Inconstantimicrobium mannanitabidum sp. nov., a novel member of the family Clostridiaceae isolated from anoxic soil under the treatment of reductive soil disinfestation.</title>
        <authorList>
            <person name="Ueki A."/>
            <person name="Tonouchi A."/>
            <person name="Honma S."/>
            <person name="Kaku N."/>
            <person name="Ueki K."/>
        </authorList>
    </citation>
    <scope>NUCLEOTIDE SEQUENCE</scope>
    <source>
        <strain evidence="1">TW13</strain>
    </source>
</reference>